<dbReference type="Pfam" id="PF05922">
    <property type="entry name" value="Inhibitor_I9"/>
    <property type="match status" value="1"/>
</dbReference>
<dbReference type="PANTHER" id="PTHR10795">
    <property type="entry name" value="PROPROTEIN CONVERTASE SUBTILISIN/KEXIN"/>
    <property type="match status" value="1"/>
</dbReference>
<evidence type="ECO:0000313" key="4">
    <source>
        <dbReference type="EMBL" id="WOG88549.1"/>
    </source>
</evidence>
<evidence type="ECO:0000259" key="3">
    <source>
        <dbReference type="Pfam" id="PF05922"/>
    </source>
</evidence>
<keyword evidence="2" id="KW-0732">Signal</keyword>
<gene>
    <name evidence="4" type="ORF">DCAR_0207784</name>
</gene>
<dbReference type="InterPro" id="IPR045051">
    <property type="entry name" value="SBT"/>
</dbReference>
<dbReference type="AlphaFoldDB" id="A0AAF0WF93"/>
<comment type="similarity">
    <text evidence="1">Belongs to the peptidase S8 family.</text>
</comment>
<accession>A0AAF0WF93</accession>
<dbReference type="InterPro" id="IPR010259">
    <property type="entry name" value="S8pro/Inhibitor_I9"/>
</dbReference>
<protein>
    <recommendedName>
        <fullName evidence="3">Inhibitor I9 domain-containing protein</fullName>
    </recommendedName>
</protein>
<keyword evidence="5" id="KW-1185">Reference proteome</keyword>
<evidence type="ECO:0000313" key="5">
    <source>
        <dbReference type="Proteomes" id="UP000077755"/>
    </source>
</evidence>
<dbReference type="InterPro" id="IPR037045">
    <property type="entry name" value="S8pro/Inhibitor_I9_sf"/>
</dbReference>
<evidence type="ECO:0000256" key="1">
    <source>
        <dbReference type="ARBA" id="ARBA00011073"/>
    </source>
</evidence>
<evidence type="ECO:0000256" key="2">
    <source>
        <dbReference type="ARBA" id="ARBA00022729"/>
    </source>
</evidence>
<feature type="domain" description="Inhibitor I9" evidence="3">
    <location>
        <begin position="12"/>
        <end position="65"/>
    </location>
</feature>
<name>A0AAF0WF93_DAUCS</name>
<reference evidence="4" key="1">
    <citation type="journal article" date="2016" name="Nat. Genet.">
        <title>A high-quality carrot genome assembly provides new insights into carotenoid accumulation and asterid genome evolution.</title>
        <authorList>
            <person name="Iorizzo M."/>
            <person name="Ellison S."/>
            <person name="Senalik D."/>
            <person name="Zeng P."/>
            <person name="Satapoomin P."/>
            <person name="Huang J."/>
            <person name="Bowman M."/>
            <person name="Iovene M."/>
            <person name="Sanseverino W."/>
            <person name="Cavagnaro P."/>
            <person name="Yildiz M."/>
            <person name="Macko-Podgorni A."/>
            <person name="Moranska E."/>
            <person name="Grzebelus E."/>
            <person name="Grzebelus D."/>
            <person name="Ashrafi H."/>
            <person name="Zheng Z."/>
            <person name="Cheng S."/>
            <person name="Spooner D."/>
            <person name="Van Deynze A."/>
            <person name="Simon P."/>
        </authorList>
    </citation>
    <scope>NUCLEOTIDE SEQUENCE</scope>
    <source>
        <tissue evidence="4">Leaf</tissue>
    </source>
</reference>
<dbReference type="Gene3D" id="3.30.70.80">
    <property type="entry name" value="Peptidase S8 propeptide/proteinase inhibitor I9"/>
    <property type="match status" value="1"/>
</dbReference>
<proteinExistence type="inferred from homology"/>
<sequence length="104" mass="12023">MKAILFSSQRMKCTFCEDDARESLLYSYTKSFNAFAAKLYEHEANRLSGMDGVLSVFQNKYHQLHTTKSWDFIGLAQNTKRRLKMERDIIVGIFDTGNHGSKFS</sequence>
<organism evidence="4 5">
    <name type="scientific">Daucus carota subsp. sativus</name>
    <name type="common">Carrot</name>
    <dbReference type="NCBI Taxonomy" id="79200"/>
    <lineage>
        <taxon>Eukaryota</taxon>
        <taxon>Viridiplantae</taxon>
        <taxon>Streptophyta</taxon>
        <taxon>Embryophyta</taxon>
        <taxon>Tracheophyta</taxon>
        <taxon>Spermatophyta</taxon>
        <taxon>Magnoliopsida</taxon>
        <taxon>eudicotyledons</taxon>
        <taxon>Gunneridae</taxon>
        <taxon>Pentapetalae</taxon>
        <taxon>asterids</taxon>
        <taxon>campanulids</taxon>
        <taxon>Apiales</taxon>
        <taxon>Apiaceae</taxon>
        <taxon>Apioideae</taxon>
        <taxon>Scandiceae</taxon>
        <taxon>Daucinae</taxon>
        <taxon>Daucus</taxon>
        <taxon>Daucus sect. Daucus</taxon>
    </lineage>
</organism>
<dbReference type="Proteomes" id="UP000077755">
    <property type="component" value="Chromosome 2"/>
</dbReference>
<dbReference type="EMBL" id="CP093344">
    <property type="protein sequence ID" value="WOG88549.1"/>
    <property type="molecule type" value="Genomic_DNA"/>
</dbReference>
<reference evidence="4" key="2">
    <citation type="submission" date="2022-03" db="EMBL/GenBank/DDBJ databases">
        <title>Draft title - Genomic analysis of global carrot germplasm unveils the trajectory of domestication and the origin of high carotenoid orange carrot.</title>
        <authorList>
            <person name="Iorizzo M."/>
            <person name="Ellison S."/>
            <person name="Senalik D."/>
            <person name="Macko-Podgorni A."/>
            <person name="Grzebelus D."/>
            <person name="Bostan H."/>
            <person name="Rolling W."/>
            <person name="Curaba J."/>
            <person name="Simon P."/>
        </authorList>
    </citation>
    <scope>NUCLEOTIDE SEQUENCE</scope>
    <source>
        <tissue evidence="4">Leaf</tissue>
    </source>
</reference>